<dbReference type="OMA" id="VATAWDC"/>
<evidence type="ECO:0000256" key="5">
    <source>
        <dbReference type="ARBA" id="ARBA00023239"/>
    </source>
</evidence>
<dbReference type="InterPro" id="IPR043594">
    <property type="entry name" value="HMGL"/>
</dbReference>
<evidence type="ECO:0000256" key="4">
    <source>
        <dbReference type="ARBA" id="ARBA00022723"/>
    </source>
</evidence>
<evidence type="ECO:0000313" key="10">
    <source>
        <dbReference type="Proteomes" id="UP000327085"/>
    </source>
</evidence>
<evidence type="ECO:0000313" key="8">
    <source>
        <dbReference type="EMBL" id="KAI5317498.1"/>
    </source>
</evidence>
<dbReference type="Gene3D" id="3.20.20.70">
    <property type="entry name" value="Aldolase class I"/>
    <property type="match status" value="1"/>
</dbReference>
<dbReference type="NCBIfam" id="NF004283">
    <property type="entry name" value="PRK05692.1"/>
    <property type="match status" value="1"/>
</dbReference>
<dbReference type="GO" id="GO:0006552">
    <property type="term" value="P:L-leucine catabolic process"/>
    <property type="evidence" value="ECO:0007669"/>
    <property type="project" value="TreeGrafter"/>
</dbReference>
<accession>A0A5E4GGH5</accession>
<dbReference type="PANTHER" id="PTHR42738:SF15">
    <property type="entry name" value="HYDROXYMETHYLGLUTARYL-COA LYASE"/>
    <property type="match status" value="1"/>
</dbReference>
<reference evidence="8 11" key="3">
    <citation type="journal article" date="2022" name="G3 (Bethesda)">
        <title>Whole-genome sequence and methylome profiling of the almond [Prunus dulcis (Mill.) D.A. Webb] cultivar 'Nonpareil'.</title>
        <authorList>
            <person name="D'Amico-Willman K.M."/>
            <person name="Ouma W.Z."/>
            <person name="Meulia T."/>
            <person name="Sideli G.M."/>
            <person name="Gradziel T.M."/>
            <person name="Fresnedo-Ramirez J."/>
        </authorList>
    </citation>
    <scope>NUCLEOTIDE SEQUENCE [LARGE SCALE GENOMIC DNA]</scope>
    <source>
        <strain evidence="8">Clone GOH B32 T37-40</strain>
    </source>
</reference>
<proteinExistence type="inferred from homology"/>
<sequence>MFALHEMSRQMRTVCKNGAVSGFGGFFRAAGNDVEGLEASYSSIRRLSSNWNQSSTKEPISNLLKNIPEFVKIVEVGPRDGLQNEKHIVPTAVKVKLIEMLVASGLDVVEATSFVSPKWVPQLADAKDVMKAIRNVEGVRFPVLTPNLKGFEAAVAAGAKEVAIFASASESFSKSNINCSIEDSLIRYHDVATAATKLSIPVRGYISCVVGCPVEGTVLPSQVAYVAKKLYDMGCSDISLGDTIGVGTPGTVIPMLEAVTDVVPTDKLAVHYHDTYGQALSNILASLQMGISTVDSSVSGLGGCPYAKGASGNVATEDVVYMLNGLGVKTKVDLKKLMLAGDFICKHLGRSSGSKTAVAMSKVTAHASKL</sequence>
<comment type="catalytic activity">
    <reaction evidence="6">
        <text>(3S)-3-hydroxy-3-methylglutaryl-CoA = acetoacetate + acetyl-CoA</text>
        <dbReference type="Rhea" id="RHEA:24404"/>
        <dbReference type="ChEBI" id="CHEBI:13705"/>
        <dbReference type="ChEBI" id="CHEBI:43074"/>
        <dbReference type="ChEBI" id="CHEBI:57288"/>
        <dbReference type="EC" id="4.1.3.4"/>
    </reaction>
</comment>
<dbReference type="Gramene" id="VVA38989">
    <property type="protein sequence ID" value="VVA38989"/>
    <property type="gene ID" value="Prudul26B008154"/>
</dbReference>
<dbReference type="GO" id="GO:0004419">
    <property type="term" value="F:hydroxymethylglutaryl-CoA lyase activity"/>
    <property type="evidence" value="ECO:0007669"/>
    <property type="project" value="UniProtKB-EC"/>
</dbReference>
<dbReference type="EMBL" id="CABIKO010000721">
    <property type="protein sequence ID" value="VVA38989.1"/>
    <property type="molecule type" value="Genomic_DNA"/>
</dbReference>
<name>A0A5E4GGH5_PRUDU</name>
<dbReference type="Proteomes" id="UP001054821">
    <property type="component" value="Chromosome 7"/>
</dbReference>
<dbReference type="Pfam" id="PF00682">
    <property type="entry name" value="HMGL-like"/>
    <property type="match status" value="1"/>
</dbReference>
<dbReference type="PANTHER" id="PTHR42738">
    <property type="entry name" value="HYDROXYMETHYLGLUTARYL-COA LYASE"/>
    <property type="match status" value="1"/>
</dbReference>
<evidence type="ECO:0000313" key="9">
    <source>
        <dbReference type="EMBL" id="VVA38989.1"/>
    </source>
</evidence>
<dbReference type="EC" id="4.1.3.4" evidence="3"/>
<dbReference type="FunFam" id="3.20.20.70:FF:000038">
    <property type="entry name" value="Hydroxymethylglutaryl-CoA lyase, mitochondrial"/>
    <property type="match status" value="1"/>
</dbReference>
<organism evidence="9 10">
    <name type="scientific">Prunus dulcis</name>
    <name type="common">Almond</name>
    <name type="synonym">Amygdalus dulcis</name>
    <dbReference type="NCBI Taxonomy" id="3755"/>
    <lineage>
        <taxon>Eukaryota</taxon>
        <taxon>Viridiplantae</taxon>
        <taxon>Streptophyta</taxon>
        <taxon>Embryophyta</taxon>
        <taxon>Tracheophyta</taxon>
        <taxon>Spermatophyta</taxon>
        <taxon>Magnoliopsida</taxon>
        <taxon>eudicotyledons</taxon>
        <taxon>Gunneridae</taxon>
        <taxon>Pentapetalae</taxon>
        <taxon>rosids</taxon>
        <taxon>fabids</taxon>
        <taxon>Rosales</taxon>
        <taxon>Rosaceae</taxon>
        <taxon>Amygdaloideae</taxon>
        <taxon>Amygdaleae</taxon>
        <taxon>Prunus</taxon>
    </lineage>
</organism>
<dbReference type="Proteomes" id="UP000327085">
    <property type="component" value="Chromosome 7"/>
</dbReference>
<dbReference type="GO" id="GO:0046872">
    <property type="term" value="F:metal ion binding"/>
    <property type="evidence" value="ECO:0007669"/>
    <property type="project" value="UniProtKB-KW"/>
</dbReference>
<evidence type="ECO:0000259" key="7">
    <source>
        <dbReference type="PROSITE" id="PS50991"/>
    </source>
</evidence>
<comment type="pathway">
    <text evidence="1">Metabolic intermediate metabolism; (S)-3-hydroxy-3-methylglutaryl-CoA degradation; acetoacetate from (S)-3-hydroxy-3-methylglutaryl-CoA: step 1/1.</text>
</comment>
<dbReference type="CDD" id="cd07938">
    <property type="entry name" value="DRE_TIM_HMGL"/>
    <property type="match status" value="1"/>
</dbReference>
<keyword evidence="5 9" id="KW-0456">Lyase</keyword>
<evidence type="ECO:0000313" key="11">
    <source>
        <dbReference type="Proteomes" id="UP001054821"/>
    </source>
</evidence>
<evidence type="ECO:0000256" key="6">
    <source>
        <dbReference type="ARBA" id="ARBA00049877"/>
    </source>
</evidence>
<dbReference type="InterPro" id="IPR000891">
    <property type="entry name" value="PYR_CT"/>
</dbReference>
<dbReference type="PROSITE" id="PS50991">
    <property type="entry name" value="PYR_CT"/>
    <property type="match status" value="1"/>
</dbReference>
<keyword evidence="4" id="KW-0479">Metal-binding</keyword>
<reference evidence="10" key="2">
    <citation type="journal article" date="2020" name="Plant J.">
        <title>Transposons played a major role in the diversification between the closely related almond and peach genomes: results from the almond genome sequence.</title>
        <authorList>
            <person name="Alioto T."/>
            <person name="Alexiou K.G."/>
            <person name="Bardil A."/>
            <person name="Barteri F."/>
            <person name="Castanera R."/>
            <person name="Cruz F."/>
            <person name="Dhingra A."/>
            <person name="Duval H."/>
            <person name="Fernandez I Marti A."/>
            <person name="Frias L."/>
            <person name="Galan B."/>
            <person name="Garcia J.L."/>
            <person name="Howad W."/>
            <person name="Gomez-Garrido J."/>
            <person name="Gut M."/>
            <person name="Julca I."/>
            <person name="Morata J."/>
            <person name="Puigdomenech P."/>
            <person name="Ribeca P."/>
            <person name="Rubio Cabetas M.J."/>
            <person name="Vlasova A."/>
            <person name="Wirthensohn M."/>
            <person name="Garcia-Mas J."/>
            <person name="Gabaldon T."/>
            <person name="Casacuberta J.M."/>
            <person name="Arus P."/>
        </authorList>
    </citation>
    <scope>NUCLEOTIDE SEQUENCE [LARGE SCALE GENOMIC DNA]</scope>
    <source>
        <strain evidence="10">cv. Texas</strain>
    </source>
</reference>
<evidence type="ECO:0000256" key="1">
    <source>
        <dbReference type="ARBA" id="ARBA00005143"/>
    </source>
</evidence>
<keyword evidence="11" id="KW-1185">Reference proteome</keyword>
<dbReference type="InterPro" id="IPR013785">
    <property type="entry name" value="Aldolase_TIM"/>
</dbReference>
<dbReference type="InParanoid" id="A0A5E4GGH5"/>
<evidence type="ECO:0000256" key="3">
    <source>
        <dbReference type="ARBA" id="ARBA00012910"/>
    </source>
</evidence>
<dbReference type="UniPathway" id="UPA00896">
    <property type="reaction ID" value="UER00863"/>
</dbReference>
<dbReference type="SUPFAM" id="SSF51569">
    <property type="entry name" value="Aldolase"/>
    <property type="match status" value="1"/>
</dbReference>
<dbReference type="GO" id="GO:0046951">
    <property type="term" value="P:ketone body biosynthetic process"/>
    <property type="evidence" value="ECO:0007669"/>
    <property type="project" value="TreeGrafter"/>
</dbReference>
<protein>
    <recommendedName>
        <fullName evidence="3">hydroxymethylglutaryl-CoA lyase</fullName>
        <ecNumber evidence="3">4.1.3.4</ecNumber>
    </recommendedName>
</protein>
<evidence type="ECO:0000256" key="2">
    <source>
        <dbReference type="ARBA" id="ARBA00009405"/>
    </source>
</evidence>
<dbReference type="AlphaFoldDB" id="A0A5E4GGH5"/>
<feature type="domain" description="Pyruvate carboxyltransferase" evidence="7">
    <location>
        <begin position="71"/>
        <end position="338"/>
    </location>
</feature>
<comment type="similarity">
    <text evidence="2">Belongs to the HMG-CoA lyase family.</text>
</comment>
<reference evidence="9" key="1">
    <citation type="submission" date="2019-07" db="EMBL/GenBank/DDBJ databases">
        <authorList>
            <person name="Alioto T."/>
            <person name="Alioto T."/>
            <person name="Gomez Garrido J."/>
        </authorList>
    </citation>
    <scope>NUCLEOTIDE SEQUENCE</scope>
</reference>
<dbReference type="EMBL" id="JAJFAZ020000007">
    <property type="protein sequence ID" value="KAI5317498.1"/>
    <property type="molecule type" value="Genomic_DNA"/>
</dbReference>
<gene>
    <name evidence="9" type="ORF">ALMOND_2B008154</name>
    <name evidence="8" type="ORF">L3X38_037205</name>
</gene>